<evidence type="ECO:0000313" key="12">
    <source>
        <dbReference type="Proteomes" id="UP001431902"/>
    </source>
</evidence>
<evidence type="ECO:0000256" key="3">
    <source>
        <dbReference type="ARBA" id="ARBA00022618"/>
    </source>
</evidence>
<dbReference type="HAMAP" id="MF_00910">
    <property type="entry name" value="FtsL"/>
    <property type="match status" value="1"/>
</dbReference>
<keyword evidence="7 8" id="KW-0131">Cell cycle</keyword>
<dbReference type="PANTHER" id="PTHR37479">
    <property type="entry name" value="CELL DIVISION PROTEIN FTSL"/>
    <property type="match status" value="1"/>
</dbReference>
<keyword evidence="8" id="KW-0997">Cell inner membrane</keyword>
<comment type="caution">
    <text evidence="11">The sequence shown here is derived from an EMBL/GenBank/DDBJ whole genome shotgun (WGS) entry which is preliminary data.</text>
</comment>
<protein>
    <recommendedName>
        <fullName evidence="8 9">Cell division protein FtsL</fullName>
    </recommendedName>
</protein>
<feature type="region of interest" description="Disordered" evidence="10">
    <location>
        <begin position="88"/>
        <end position="107"/>
    </location>
</feature>
<evidence type="ECO:0000256" key="9">
    <source>
        <dbReference type="NCBIfam" id="TIGR02209"/>
    </source>
</evidence>
<keyword evidence="6 8" id="KW-0472">Membrane</keyword>
<keyword evidence="4 8" id="KW-0812">Transmembrane</keyword>
<proteinExistence type="inferred from homology"/>
<evidence type="ECO:0000256" key="1">
    <source>
        <dbReference type="ARBA" id="ARBA00004401"/>
    </source>
</evidence>
<keyword evidence="5 8" id="KW-1133">Transmembrane helix</keyword>
<keyword evidence="3 8" id="KW-0132">Cell division</keyword>
<dbReference type="NCBIfam" id="TIGR02209">
    <property type="entry name" value="ftsL_broad"/>
    <property type="match status" value="1"/>
</dbReference>
<evidence type="ECO:0000313" key="11">
    <source>
        <dbReference type="EMBL" id="MDI9233976.1"/>
    </source>
</evidence>
<evidence type="ECO:0000256" key="7">
    <source>
        <dbReference type="ARBA" id="ARBA00023306"/>
    </source>
</evidence>
<reference evidence="11" key="1">
    <citation type="submission" date="2023-05" db="EMBL/GenBank/DDBJ databases">
        <title>Limnohabitans sp. strain HM2-2 Genome sequencing and assembly.</title>
        <authorList>
            <person name="Jung Y."/>
        </authorList>
    </citation>
    <scope>NUCLEOTIDE SEQUENCE</scope>
    <source>
        <strain evidence="11">HM2-2</strain>
    </source>
</reference>
<organism evidence="11 12">
    <name type="scientific">Limnohabitans lacus</name>
    <dbReference type="NCBI Taxonomy" id="3045173"/>
    <lineage>
        <taxon>Bacteria</taxon>
        <taxon>Pseudomonadati</taxon>
        <taxon>Pseudomonadota</taxon>
        <taxon>Betaproteobacteria</taxon>
        <taxon>Burkholderiales</taxon>
        <taxon>Comamonadaceae</taxon>
        <taxon>Limnohabitans</taxon>
    </lineage>
</organism>
<gene>
    <name evidence="8 11" type="primary">ftsL</name>
    <name evidence="11" type="ORF">QLQ16_09020</name>
</gene>
<comment type="subcellular location">
    <subcellularLocation>
        <location evidence="8">Cell inner membrane</location>
        <topology evidence="8">Single-pass type II membrane protein</topology>
    </subcellularLocation>
    <subcellularLocation>
        <location evidence="1">Cell membrane</location>
        <topology evidence="1">Single-pass type II membrane protein</topology>
    </subcellularLocation>
    <text evidence="8">Localizes to the division septum where it forms a ring structure.</text>
</comment>
<name>A0ABT6X778_9BURK</name>
<evidence type="ECO:0000256" key="2">
    <source>
        <dbReference type="ARBA" id="ARBA00022475"/>
    </source>
</evidence>
<dbReference type="RefSeq" id="WP_283224366.1">
    <property type="nucleotide sequence ID" value="NZ_JASGBH010000006.1"/>
</dbReference>
<dbReference type="Proteomes" id="UP001431902">
    <property type="component" value="Unassembled WGS sequence"/>
</dbReference>
<keyword evidence="12" id="KW-1185">Reference proteome</keyword>
<dbReference type="InterPro" id="IPR011922">
    <property type="entry name" value="Cell_div_FtsL"/>
</dbReference>
<evidence type="ECO:0000256" key="4">
    <source>
        <dbReference type="ARBA" id="ARBA00022692"/>
    </source>
</evidence>
<comment type="subunit">
    <text evidence="8">Part of a complex composed of FtsB, FtsL and FtsQ.</text>
</comment>
<dbReference type="GO" id="GO:0051301">
    <property type="term" value="P:cell division"/>
    <property type="evidence" value="ECO:0007669"/>
    <property type="project" value="UniProtKB-KW"/>
</dbReference>
<evidence type="ECO:0000256" key="8">
    <source>
        <dbReference type="HAMAP-Rule" id="MF_00910"/>
    </source>
</evidence>
<comment type="similarity">
    <text evidence="8">Belongs to the FtsL family.</text>
</comment>
<comment type="function">
    <text evidence="8">Essential cell division protein. May link together the upstream cell division proteins, which are predominantly cytoplasmic, with the downstream cell division proteins, which are predominantly periplasmic.</text>
</comment>
<evidence type="ECO:0000256" key="10">
    <source>
        <dbReference type="SAM" id="MobiDB-lite"/>
    </source>
</evidence>
<sequence length="107" mass="11955">MTRLNVLLLLAVMASAMVLVHSQYESRRLFMALEAANKDAHRLEVEHDRLHVERRAQATPLRVEQIARQQLQMRTASPAITQYVSLSGKAPEPLPAPVAAPSREAHP</sequence>
<evidence type="ECO:0000256" key="5">
    <source>
        <dbReference type="ARBA" id="ARBA00022989"/>
    </source>
</evidence>
<dbReference type="PANTHER" id="PTHR37479:SF1">
    <property type="entry name" value="CELL DIVISION PROTEIN FTSL"/>
    <property type="match status" value="1"/>
</dbReference>
<evidence type="ECO:0000256" key="6">
    <source>
        <dbReference type="ARBA" id="ARBA00023136"/>
    </source>
</evidence>
<keyword evidence="2 8" id="KW-1003">Cell membrane</keyword>
<accession>A0ABT6X778</accession>
<dbReference type="Pfam" id="PF04999">
    <property type="entry name" value="FtsL"/>
    <property type="match status" value="1"/>
</dbReference>
<dbReference type="EMBL" id="JASGBH010000006">
    <property type="protein sequence ID" value="MDI9233976.1"/>
    <property type="molecule type" value="Genomic_DNA"/>
</dbReference>